<sequence length="439" mass="48271">MPPAGQSTEHPRPARLDLRAEPIPLPARIIPDPDGRRRDEPGRDPIGILYDPPARPPRPPLRRAARRHHPGVRRGRLLRELCRGRGQSVGLRRAARPLSRLRRLRGAARAVRAEPGSRHRPGRGDLRARQPRLARLARLAAATAGAADPRLRLPADARGRIAAASITARPDAASRLSSNRRIRWARLRCALAPARPLPDNRRQRTRLRPRNRTGWGDTLSDTGYRFLIADDHPLFRGALRQALEGMFAGVAILEAGTIDELSDLLGREDDVDLVLLDLAMPGVRGFSGLLYLRAQFPAVPVMIVSANEDRVAIRRAMEIGASGFIPKSRGSEVIREAIAKVLEGGTWTPPDIDVTLRDENSKLAERLATLTPQQVRVLMMLSGGLLNKQIAYELNVSEATVKAHVSAILQKLDVDSRTQAVIAAAKIESGQWQALGEVE</sequence>
<dbReference type="InterPro" id="IPR000792">
    <property type="entry name" value="Tscrpt_reg_LuxR_C"/>
</dbReference>
<dbReference type="Pfam" id="PF00196">
    <property type="entry name" value="GerE"/>
    <property type="match status" value="1"/>
</dbReference>
<feature type="compositionally biased region" description="Basic and acidic residues" evidence="3">
    <location>
        <begin position="9"/>
        <end position="20"/>
    </location>
</feature>
<proteinExistence type="predicted"/>
<dbReference type="GO" id="GO:0006355">
    <property type="term" value="P:regulation of DNA-templated transcription"/>
    <property type="evidence" value="ECO:0007669"/>
    <property type="project" value="InterPro"/>
</dbReference>
<evidence type="ECO:0000313" key="7">
    <source>
        <dbReference type="Proteomes" id="UP000631694"/>
    </source>
</evidence>
<dbReference type="PRINTS" id="PR00038">
    <property type="entry name" value="HTHLUXR"/>
</dbReference>
<feature type="modified residue" description="4-aspartylphosphate" evidence="2">
    <location>
        <position position="277"/>
    </location>
</feature>
<dbReference type="PANTHER" id="PTHR45566">
    <property type="entry name" value="HTH-TYPE TRANSCRIPTIONAL REGULATOR YHJB-RELATED"/>
    <property type="match status" value="1"/>
</dbReference>
<dbReference type="EMBL" id="JADZLT010000043">
    <property type="protein sequence ID" value="MBH0237437.1"/>
    <property type="molecule type" value="Genomic_DNA"/>
</dbReference>
<keyword evidence="7" id="KW-1185">Reference proteome</keyword>
<dbReference type="InterPro" id="IPR058245">
    <property type="entry name" value="NreC/VraR/RcsB-like_REC"/>
</dbReference>
<protein>
    <submittedName>
        <fullName evidence="6">Response regulator transcription factor</fullName>
    </submittedName>
</protein>
<dbReference type="GO" id="GO:0000160">
    <property type="term" value="P:phosphorelay signal transduction system"/>
    <property type="evidence" value="ECO:0007669"/>
    <property type="project" value="InterPro"/>
</dbReference>
<organism evidence="6 7">
    <name type="scientific">Methylobrevis albus</name>
    <dbReference type="NCBI Taxonomy" id="2793297"/>
    <lineage>
        <taxon>Bacteria</taxon>
        <taxon>Pseudomonadati</taxon>
        <taxon>Pseudomonadota</taxon>
        <taxon>Alphaproteobacteria</taxon>
        <taxon>Hyphomicrobiales</taxon>
        <taxon>Pleomorphomonadaceae</taxon>
        <taxon>Methylobrevis</taxon>
    </lineage>
</organism>
<feature type="compositionally biased region" description="Basic residues" evidence="3">
    <location>
        <begin position="60"/>
        <end position="70"/>
    </location>
</feature>
<evidence type="ECO:0000313" key="6">
    <source>
        <dbReference type="EMBL" id="MBH0237437.1"/>
    </source>
</evidence>
<evidence type="ECO:0000256" key="1">
    <source>
        <dbReference type="ARBA" id="ARBA00022553"/>
    </source>
</evidence>
<dbReference type="Gene3D" id="3.40.50.2300">
    <property type="match status" value="1"/>
</dbReference>
<dbReference type="InterPro" id="IPR011006">
    <property type="entry name" value="CheY-like_superfamily"/>
</dbReference>
<evidence type="ECO:0000256" key="2">
    <source>
        <dbReference type="PROSITE-ProRule" id="PRU00169"/>
    </source>
</evidence>
<dbReference type="SMART" id="SM00448">
    <property type="entry name" value="REC"/>
    <property type="match status" value="1"/>
</dbReference>
<feature type="domain" description="Response regulatory" evidence="5">
    <location>
        <begin position="225"/>
        <end position="342"/>
    </location>
</feature>
<dbReference type="AlphaFoldDB" id="A0A931HZ60"/>
<accession>A0A931HZ60</accession>
<evidence type="ECO:0000259" key="4">
    <source>
        <dbReference type="PROSITE" id="PS50043"/>
    </source>
</evidence>
<dbReference type="PROSITE" id="PS50110">
    <property type="entry name" value="RESPONSE_REGULATORY"/>
    <property type="match status" value="1"/>
</dbReference>
<dbReference type="Proteomes" id="UP000631694">
    <property type="component" value="Unassembled WGS sequence"/>
</dbReference>
<reference evidence="6" key="1">
    <citation type="submission" date="2020-12" db="EMBL/GenBank/DDBJ databases">
        <title>Methylobrevis albus sp. nov., isolated from fresh water lack sediment.</title>
        <authorList>
            <person name="Zou Q."/>
        </authorList>
    </citation>
    <scope>NUCLEOTIDE SEQUENCE</scope>
    <source>
        <strain evidence="6">L22</strain>
    </source>
</reference>
<evidence type="ECO:0000259" key="5">
    <source>
        <dbReference type="PROSITE" id="PS50110"/>
    </source>
</evidence>
<feature type="compositionally biased region" description="Basic and acidic residues" evidence="3">
    <location>
        <begin position="31"/>
        <end position="43"/>
    </location>
</feature>
<dbReference type="PROSITE" id="PS50043">
    <property type="entry name" value="HTH_LUXR_2"/>
    <property type="match status" value="1"/>
</dbReference>
<feature type="domain" description="HTH luxR-type" evidence="4">
    <location>
        <begin position="363"/>
        <end position="428"/>
    </location>
</feature>
<keyword evidence="1 2" id="KW-0597">Phosphoprotein</keyword>
<dbReference type="SUPFAM" id="SSF52172">
    <property type="entry name" value="CheY-like"/>
    <property type="match status" value="1"/>
</dbReference>
<comment type="caution">
    <text evidence="6">The sequence shown here is derived from an EMBL/GenBank/DDBJ whole genome shotgun (WGS) entry which is preliminary data.</text>
</comment>
<dbReference type="InterPro" id="IPR051015">
    <property type="entry name" value="EvgA-like"/>
</dbReference>
<dbReference type="CDD" id="cd17535">
    <property type="entry name" value="REC_NarL-like"/>
    <property type="match status" value="1"/>
</dbReference>
<gene>
    <name evidence="6" type="ORF">I5731_06350</name>
</gene>
<dbReference type="PANTHER" id="PTHR45566:SF1">
    <property type="entry name" value="HTH-TYPE TRANSCRIPTIONAL REGULATOR YHJB-RELATED"/>
    <property type="match status" value="1"/>
</dbReference>
<dbReference type="SMART" id="SM00421">
    <property type="entry name" value="HTH_LUXR"/>
    <property type="match status" value="1"/>
</dbReference>
<dbReference type="PROSITE" id="PS00622">
    <property type="entry name" value="HTH_LUXR_1"/>
    <property type="match status" value="1"/>
</dbReference>
<feature type="region of interest" description="Disordered" evidence="3">
    <location>
        <begin position="1"/>
        <end position="70"/>
    </location>
</feature>
<dbReference type="Pfam" id="PF00072">
    <property type="entry name" value="Response_reg"/>
    <property type="match status" value="1"/>
</dbReference>
<evidence type="ECO:0000256" key="3">
    <source>
        <dbReference type="SAM" id="MobiDB-lite"/>
    </source>
</evidence>
<name>A0A931HZ60_9HYPH</name>
<dbReference type="CDD" id="cd06170">
    <property type="entry name" value="LuxR_C_like"/>
    <property type="match status" value="1"/>
</dbReference>
<dbReference type="InterPro" id="IPR001789">
    <property type="entry name" value="Sig_transdc_resp-reg_receiver"/>
</dbReference>